<dbReference type="Proteomes" id="UP001451303">
    <property type="component" value="Unassembled WGS sequence"/>
</dbReference>
<evidence type="ECO:0000313" key="2">
    <source>
        <dbReference type="EMBL" id="KAL0468828.1"/>
    </source>
</evidence>
<accession>A0ABR3DAD3</accession>
<reference evidence="2 3" key="1">
    <citation type="submission" date="2023-09" db="EMBL/GenBank/DDBJ databases">
        <title>Multi-omics analysis of a traditional fermented food reveals byproduct-associated fungal strains for waste-to-food upcycling.</title>
        <authorList>
            <consortium name="Lawrence Berkeley National Laboratory"/>
            <person name="Rekdal V.M."/>
            <person name="Villalobos-Escobedo J.M."/>
            <person name="Rodriguez-Valeron N."/>
            <person name="Garcia M.O."/>
            <person name="Vasquez D.P."/>
            <person name="Damayanti I."/>
            <person name="Sorensen P.M."/>
            <person name="Baidoo E.E."/>
            <person name="De Carvalho A.C."/>
            <person name="Riley R."/>
            <person name="Lipzen A."/>
            <person name="He G."/>
            <person name="Yan M."/>
            <person name="Haridas S."/>
            <person name="Daum C."/>
            <person name="Yoshinaga Y."/>
            <person name="Ng V."/>
            <person name="Grigoriev I.V."/>
            <person name="Munk R."/>
            <person name="Nuraida L."/>
            <person name="Wijaya C.H."/>
            <person name="Morales P.-C."/>
            <person name="Keasling J.D."/>
        </authorList>
    </citation>
    <scope>NUCLEOTIDE SEQUENCE [LARGE SCALE GENOMIC DNA]</scope>
    <source>
        <strain evidence="2 3">FGSC 2613</strain>
    </source>
</reference>
<keyword evidence="3" id="KW-1185">Reference proteome</keyword>
<proteinExistence type="predicted"/>
<protein>
    <submittedName>
        <fullName evidence="2">Uncharacterized protein</fullName>
    </submittedName>
</protein>
<gene>
    <name evidence="2" type="ORF">QR685DRAFT_528913</name>
</gene>
<feature type="region of interest" description="Disordered" evidence="1">
    <location>
        <begin position="1"/>
        <end position="21"/>
    </location>
</feature>
<organism evidence="2 3">
    <name type="scientific">Neurospora intermedia</name>
    <dbReference type="NCBI Taxonomy" id="5142"/>
    <lineage>
        <taxon>Eukaryota</taxon>
        <taxon>Fungi</taxon>
        <taxon>Dikarya</taxon>
        <taxon>Ascomycota</taxon>
        <taxon>Pezizomycotina</taxon>
        <taxon>Sordariomycetes</taxon>
        <taxon>Sordariomycetidae</taxon>
        <taxon>Sordariales</taxon>
        <taxon>Sordariaceae</taxon>
        <taxon>Neurospora</taxon>
    </lineage>
</organism>
<sequence length="107" mass="12458">MLAMAYIPPMRQRPLDKTDCQPPNRQAIFSALRPWRAWALGSNILSSSPWTTYQNSIQQQTKTYLHGRDKLIIKPLPTASKQVRNQNQRQEQNKTLSKGKMFTFLQQ</sequence>
<evidence type="ECO:0000313" key="3">
    <source>
        <dbReference type="Proteomes" id="UP001451303"/>
    </source>
</evidence>
<evidence type="ECO:0000256" key="1">
    <source>
        <dbReference type="SAM" id="MobiDB-lite"/>
    </source>
</evidence>
<name>A0ABR3DAD3_NEUIN</name>
<comment type="caution">
    <text evidence="2">The sequence shown here is derived from an EMBL/GenBank/DDBJ whole genome shotgun (WGS) entry which is preliminary data.</text>
</comment>
<dbReference type="EMBL" id="JAVLET010000006">
    <property type="protein sequence ID" value="KAL0468828.1"/>
    <property type="molecule type" value="Genomic_DNA"/>
</dbReference>
<feature type="region of interest" description="Disordered" evidence="1">
    <location>
        <begin position="80"/>
        <end position="107"/>
    </location>
</feature>